<proteinExistence type="predicted"/>
<protein>
    <submittedName>
        <fullName evidence="2">Uncharacterized protein</fullName>
    </submittedName>
</protein>
<sequence>MVMGLQLLVKQTLEGRSDGYGPPIAWILEVPILRDEGCPHGGPGCGNMATVEDAVEQNFEGGEWHPSYGLDGEPVRPRGR</sequence>
<organism evidence="2 3">
    <name type="scientific">Popillia japonica</name>
    <name type="common">Japanese beetle</name>
    <dbReference type="NCBI Taxonomy" id="7064"/>
    <lineage>
        <taxon>Eukaryota</taxon>
        <taxon>Metazoa</taxon>
        <taxon>Ecdysozoa</taxon>
        <taxon>Arthropoda</taxon>
        <taxon>Hexapoda</taxon>
        <taxon>Insecta</taxon>
        <taxon>Pterygota</taxon>
        <taxon>Neoptera</taxon>
        <taxon>Endopterygota</taxon>
        <taxon>Coleoptera</taxon>
        <taxon>Polyphaga</taxon>
        <taxon>Scarabaeiformia</taxon>
        <taxon>Scarabaeidae</taxon>
        <taxon>Rutelinae</taxon>
        <taxon>Popillia</taxon>
    </lineage>
</organism>
<dbReference type="AlphaFoldDB" id="A0AAW1GCA0"/>
<dbReference type="Proteomes" id="UP001458880">
    <property type="component" value="Unassembled WGS sequence"/>
</dbReference>
<keyword evidence="3" id="KW-1185">Reference proteome</keyword>
<accession>A0AAW1GCA0</accession>
<dbReference type="EMBL" id="JASPKY010006148">
    <property type="protein sequence ID" value="KAK9659687.1"/>
    <property type="molecule type" value="Genomic_DNA"/>
</dbReference>
<evidence type="ECO:0000313" key="2">
    <source>
        <dbReference type="EMBL" id="KAK9659687.1"/>
    </source>
</evidence>
<evidence type="ECO:0000256" key="1">
    <source>
        <dbReference type="SAM" id="MobiDB-lite"/>
    </source>
</evidence>
<feature type="region of interest" description="Disordered" evidence="1">
    <location>
        <begin position="60"/>
        <end position="80"/>
    </location>
</feature>
<evidence type="ECO:0000313" key="3">
    <source>
        <dbReference type="Proteomes" id="UP001458880"/>
    </source>
</evidence>
<gene>
    <name evidence="2" type="ORF">QE152_g41641</name>
</gene>
<comment type="caution">
    <text evidence="2">The sequence shown here is derived from an EMBL/GenBank/DDBJ whole genome shotgun (WGS) entry which is preliminary data.</text>
</comment>
<reference evidence="2 3" key="1">
    <citation type="journal article" date="2024" name="BMC Genomics">
        <title>De novo assembly and annotation of Popillia japonica's genome with initial clues to its potential as an invasive pest.</title>
        <authorList>
            <person name="Cucini C."/>
            <person name="Boschi S."/>
            <person name="Funari R."/>
            <person name="Cardaioli E."/>
            <person name="Iannotti N."/>
            <person name="Marturano G."/>
            <person name="Paoli F."/>
            <person name="Bruttini M."/>
            <person name="Carapelli A."/>
            <person name="Frati F."/>
            <person name="Nardi F."/>
        </authorList>
    </citation>
    <scope>NUCLEOTIDE SEQUENCE [LARGE SCALE GENOMIC DNA]</scope>
    <source>
        <strain evidence="2">DMR45628</strain>
    </source>
</reference>
<name>A0AAW1GCA0_POPJA</name>
<feature type="non-terminal residue" evidence="2">
    <location>
        <position position="80"/>
    </location>
</feature>